<evidence type="ECO:0000313" key="1">
    <source>
        <dbReference type="EMBL" id="KWX79935.1"/>
    </source>
</evidence>
<accession>A0A1H0A183</accession>
<dbReference type="OrthoDB" id="8455836at2"/>
<dbReference type="Proteomes" id="UP000070252">
    <property type="component" value="Unassembled WGS sequence"/>
</dbReference>
<reference evidence="2 4" key="2">
    <citation type="submission" date="2016-10" db="EMBL/GenBank/DDBJ databases">
        <authorList>
            <person name="de Groot N.N."/>
        </authorList>
    </citation>
    <scope>NUCLEOTIDE SEQUENCE [LARGE SCALE GENOMIC DNA]</scope>
    <source>
        <strain evidence="2 4">CGMCC 1.10239</strain>
    </source>
</reference>
<sequence>MRIVNRKEFLSMPSGTVYSHYMPQVSEGLMIKGDTWTNDWLYQDLLFNVDGETCDEASDRLTDAEENGTSFKLDLNCGSRDGMFDENQLFMVYENSDIEALIKALKGCL</sequence>
<reference evidence="1 3" key="1">
    <citation type="submission" date="2015-08" db="EMBL/GenBank/DDBJ databases">
        <title>Genome of Paenibacillus jilunlii.</title>
        <authorList>
            <person name="Sant'Anna F.H."/>
            <person name="Ambrosini A."/>
            <person name="Souza R."/>
            <person name="Bach E."/>
            <person name="Fernandes G."/>
            <person name="Balsanelli E."/>
            <person name="Baura V.A."/>
            <person name="Pedrosa F.O."/>
            <person name="Souza E.M."/>
            <person name="Passaglia L."/>
        </authorList>
    </citation>
    <scope>NUCLEOTIDE SEQUENCE [LARGE SCALE GENOMIC DNA]</scope>
    <source>
        <strain evidence="1 3">DSM 23019</strain>
    </source>
</reference>
<evidence type="ECO:0000313" key="3">
    <source>
        <dbReference type="Proteomes" id="UP000070252"/>
    </source>
</evidence>
<organism evidence="2 4">
    <name type="scientific">Paenibacillus jilunlii</name>
    <dbReference type="NCBI Taxonomy" id="682956"/>
    <lineage>
        <taxon>Bacteria</taxon>
        <taxon>Bacillati</taxon>
        <taxon>Bacillota</taxon>
        <taxon>Bacilli</taxon>
        <taxon>Bacillales</taxon>
        <taxon>Paenibacillaceae</taxon>
        <taxon>Paenibacillus</taxon>
    </lineage>
</organism>
<proteinExistence type="predicted"/>
<gene>
    <name evidence="1" type="ORF">AML91_01840</name>
    <name evidence="2" type="ORF">SAMN05216191_13423</name>
</gene>
<dbReference type="RefSeq" id="WP_062519441.1">
    <property type="nucleotide sequence ID" value="NZ_CP048429.1"/>
</dbReference>
<dbReference type="AlphaFoldDB" id="A0A1H0A183"/>
<keyword evidence="3" id="KW-1185">Reference proteome</keyword>
<dbReference type="EMBL" id="FNGM01000034">
    <property type="protein sequence ID" value="SDN27044.1"/>
    <property type="molecule type" value="Genomic_DNA"/>
</dbReference>
<evidence type="ECO:0000313" key="2">
    <source>
        <dbReference type="EMBL" id="SDN27044.1"/>
    </source>
</evidence>
<protein>
    <submittedName>
        <fullName evidence="2">Uncharacterized protein</fullName>
    </submittedName>
</protein>
<name>A0A1H0A183_9BACL</name>
<evidence type="ECO:0000313" key="4">
    <source>
        <dbReference type="Proteomes" id="UP000182783"/>
    </source>
</evidence>
<dbReference type="Proteomes" id="UP000182783">
    <property type="component" value="Unassembled WGS sequence"/>
</dbReference>
<dbReference type="EMBL" id="LIPY01000082">
    <property type="protein sequence ID" value="KWX79935.1"/>
    <property type="molecule type" value="Genomic_DNA"/>
</dbReference>